<accession>A0ABZ2KX40</accession>
<dbReference type="NCBIfam" id="NF033768">
    <property type="entry name" value="myxo_SS_tail"/>
    <property type="match status" value="1"/>
</dbReference>
<keyword evidence="4" id="KW-1185">Reference proteome</keyword>
<dbReference type="RefSeq" id="WP_394832893.1">
    <property type="nucleotide sequence ID" value="NZ_CP089929.1"/>
</dbReference>
<feature type="compositionally biased region" description="Pro residues" evidence="1">
    <location>
        <begin position="21"/>
        <end position="42"/>
    </location>
</feature>
<evidence type="ECO:0000313" key="4">
    <source>
        <dbReference type="Proteomes" id="UP001374803"/>
    </source>
</evidence>
<evidence type="ECO:0000256" key="1">
    <source>
        <dbReference type="SAM" id="MobiDB-lite"/>
    </source>
</evidence>
<evidence type="ECO:0000313" key="3">
    <source>
        <dbReference type="EMBL" id="WXB03263.1"/>
    </source>
</evidence>
<reference evidence="3" key="1">
    <citation type="submission" date="2021-12" db="EMBL/GenBank/DDBJ databases">
        <title>Discovery of the Pendulisporaceae a myxobacterial family with distinct sporulation behavior and unique specialized metabolism.</title>
        <authorList>
            <person name="Garcia R."/>
            <person name="Popoff A."/>
            <person name="Bader C.D."/>
            <person name="Loehr J."/>
            <person name="Walesch S."/>
            <person name="Walt C."/>
            <person name="Boldt J."/>
            <person name="Bunk B."/>
            <person name="Haeckl F.J.F.P.J."/>
            <person name="Gunesch A.P."/>
            <person name="Birkelbach J."/>
            <person name="Nuebel U."/>
            <person name="Pietschmann T."/>
            <person name="Bach T."/>
            <person name="Mueller R."/>
        </authorList>
    </citation>
    <scope>NUCLEOTIDE SEQUENCE</scope>
    <source>
        <strain evidence="3">MSr11367</strain>
    </source>
</reference>
<feature type="region of interest" description="Disordered" evidence="1">
    <location>
        <begin position="16"/>
        <end position="87"/>
    </location>
</feature>
<feature type="signal peptide" evidence="2">
    <location>
        <begin position="1"/>
        <end position="19"/>
    </location>
</feature>
<name>A0ABZ2KX40_9BACT</name>
<feature type="chain" id="PRO_5046842747" evidence="2">
    <location>
        <begin position="20"/>
        <end position="179"/>
    </location>
</feature>
<sequence length="179" mass="18112">MSGRLPSLFLIVAALSACGGSPPPPAPPPPEPAAAPPEPPAPAAAEAPKAEEPLTGKSAAASDGPPAPTEPSVAGTVTTGSDVPDECSKAALPYEEKVRPLLNKCYQEGKKKNPDLSGTVRVQVAINTAGKVTSVKPSGTSELGDSVVQCMVKAVRDTPFDGALCKSKTVIVSKTYGKK</sequence>
<organism evidence="3 4">
    <name type="scientific">Pendulispora rubella</name>
    <dbReference type="NCBI Taxonomy" id="2741070"/>
    <lineage>
        <taxon>Bacteria</taxon>
        <taxon>Pseudomonadati</taxon>
        <taxon>Myxococcota</taxon>
        <taxon>Myxococcia</taxon>
        <taxon>Myxococcales</taxon>
        <taxon>Sorangiineae</taxon>
        <taxon>Pendulisporaceae</taxon>
        <taxon>Pendulispora</taxon>
    </lineage>
</organism>
<dbReference type="Proteomes" id="UP001374803">
    <property type="component" value="Chromosome"/>
</dbReference>
<keyword evidence="2" id="KW-0732">Signal</keyword>
<evidence type="ECO:0000256" key="2">
    <source>
        <dbReference type="SAM" id="SignalP"/>
    </source>
</evidence>
<protein>
    <submittedName>
        <fullName evidence="3">AgmX/PglI C-terminal domain-containing protein</fullName>
    </submittedName>
</protein>
<dbReference type="InterPro" id="IPR049806">
    <property type="entry name" value="MasK-like_C"/>
</dbReference>
<proteinExistence type="predicted"/>
<dbReference type="PROSITE" id="PS51257">
    <property type="entry name" value="PROKAR_LIPOPROTEIN"/>
    <property type="match status" value="1"/>
</dbReference>
<gene>
    <name evidence="3" type="ORF">LVJ94_40970</name>
</gene>
<dbReference type="EMBL" id="CP089983">
    <property type="protein sequence ID" value="WXB03263.1"/>
    <property type="molecule type" value="Genomic_DNA"/>
</dbReference>